<dbReference type="Gene3D" id="3.40.50.150">
    <property type="entry name" value="Vaccinia Virus protein VP39"/>
    <property type="match status" value="1"/>
</dbReference>
<dbReference type="GO" id="GO:0008168">
    <property type="term" value="F:methyltransferase activity"/>
    <property type="evidence" value="ECO:0007669"/>
    <property type="project" value="UniProtKB-KW"/>
</dbReference>
<organism evidence="2 3">
    <name type="scientific">Heyndrickxia oleronia</name>
    <dbReference type="NCBI Taxonomy" id="38875"/>
    <lineage>
        <taxon>Bacteria</taxon>
        <taxon>Bacillati</taxon>
        <taxon>Bacillota</taxon>
        <taxon>Bacilli</taxon>
        <taxon>Bacillales</taxon>
        <taxon>Bacillaceae</taxon>
        <taxon>Heyndrickxia</taxon>
    </lineage>
</organism>
<evidence type="ECO:0000259" key="1">
    <source>
        <dbReference type="Pfam" id="PF13847"/>
    </source>
</evidence>
<evidence type="ECO:0000313" key="2">
    <source>
        <dbReference type="EMBL" id="OOP66244.1"/>
    </source>
</evidence>
<dbReference type="Gene3D" id="1.10.150.350">
    <property type="match status" value="1"/>
</dbReference>
<dbReference type="EMBL" id="MTLA01000343">
    <property type="protein sequence ID" value="OOP66244.1"/>
    <property type="molecule type" value="Genomic_DNA"/>
</dbReference>
<proteinExistence type="predicted"/>
<feature type="domain" description="Methyltransferase" evidence="1">
    <location>
        <begin position="40"/>
        <end position="144"/>
    </location>
</feature>
<dbReference type="CDD" id="cd02440">
    <property type="entry name" value="AdoMet_MTases"/>
    <property type="match status" value="1"/>
</dbReference>
<name>A0A8E2LDH3_9BACI</name>
<keyword evidence="2" id="KW-0489">Methyltransferase</keyword>
<dbReference type="Proteomes" id="UP000189761">
    <property type="component" value="Unassembled WGS sequence"/>
</dbReference>
<evidence type="ECO:0000313" key="3">
    <source>
        <dbReference type="Proteomes" id="UP000189761"/>
    </source>
</evidence>
<accession>A0A8E2LDH3</accession>
<keyword evidence="2" id="KW-0808">Transferase</keyword>
<dbReference type="Pfam" id="PF13847">
    <property type="entry name" value="Methyltransf_31"/>
    <property type="match status" value="1"/>
</dbReference>
<dbReference type="SUPFAM" id="SSF53335">
    <property type="entry name" value="S-adenosyl-L-methionine-dependent methyltransferases"/>
    <property type="match status" value="1"/>
</dbReference>
<dbReference type="AlphaFoldDB" id="A0A8E2LDH3"/>
<gene>
    <name evidence="2" type="ORF">BWZ43_21995</name>
</gene>
<dbReference type="InterPro" id="IPR029063">
    <property type="entry name" value="SAM-dependent_MTases_sf"/>
</dbReference>
<protein>
    <submittedName>
        <fullName evidence="2">Methyltransferase</fullName>
    </submittedName>
</protein>
<comment type="caution">
    <text evidence="2">The sequence shown here is derived from an EMBL/GenBank/DDBJ whole genome shotgun (WGS) entry which is preliminary data.</text>
</comment>
<keyword evidence="3" id="KW-1185">Reference proteome</keyword>
<dbReference type="PANTHER" id="PTHR43861">
    <property type="entry name" value="TRANS-ACONITATE 2-METHYLTRANSFERASE-RELATED"/>
    <property type="match status" value="1"/>
</dbReference>
<dbReference type="RefSeq" id="WP_078111211.1">
    <property type="nucleotide sequence ID" value="NZ_CP065424.1"/>
</dbReference>
<dbReference type="InterPro" id="IPR025714">
    <property type="entry name" value="Methyltranfer_dom"/>
</dbReference>
<reference evidence="2 3" key="1">
    <citation type="submission" date="2017-01" db="EMBL/GenBank/DDBJ databases">
        <title>Draft genome sequence of Bacillus oleronius.</title>
        <authorList>
            <person name="Allam M."/>
        </authorList>
    </citation>
    <scope>NUCLEOTIDE SEQUENCE [LARGE SCALE GENOMIC DNA]</scope>
    <source>
        <strain evidence="2 3">DSM 9356</strain>
    </source>
</reference>
<dbReference type="GO" id="GO:0032259">
    <property type="term" value="P:methylation"/>
    <property type="evidence" value="ECO:0007669"/>
    <property type="project" value="UniProtKB-KW"/>
</dbReference>
<sequence length="293" mass="34014">MSEYYWDSQIEYLKRTRDLYYNDDYLEFLVKSIWRITEPVNIIDFGCGFGYLGLKLLPLLPEGSRYTGIDKGEQLIKEARELFKPLPYETEFIVADMNNIELEKKYDMAVCHAFLLHIANPKRMLQKMVHSLADKGKIICFEPHWISNMASFYIDGFDQSQMIQLGSLQKLFENDAKQDRKDGNIGAKIPLYLSELGVENIQCRISDKVNVLYPDMKQEAKDKLFFSLKEDGIGAKPLDKEAYIDGLIKRGLTINEAENQFNAEFFFSQTFNEDSLLTYAALMRITFGEVKYI</sequence>